<sequence>MPFYAPRMMLLAREEYAGSQDIEGSKEKQLLEKGLDQNPAYGFFHDLKQEQIMEKIDSLIDRRYIRTAWEGKLPILEFTPLGWAVERERRAKEFLQEWDHWIETGITPMSMEYLKGRNRGMLFLFLYMILCSGDKRYIPFLKQWASIEFKKVQAEIRQVINDLEQREHMEVAEWQTLLVQRTRSLIVRSEQPIFLDCQECGHPFIFDEYDLSCYQSDGIQFTEICPRCQFDKEEREMKRSEKRGRKK</sequence>
<accession>A0ACC7NXA0</accession>
<protein>
    <submittedName>
        <fullName evidence="1">RQC-minor-1 family DNA-binding protein</fullName>
    </submittedName>
</protein>
<dbReference type="Proteomes" id="UP001631969">
    <property type="component" value="Unassembled WGS sequence"/>
</dbReference>
<evidence type="ECO:0000313" key="2">
    <source>
        <dbReference type="Proteomes" id="UP001631969"/>
    </source>
</evidence>
<proteinExistence type="predicted"/>
<evidence type="ECO:0000313" key="1">
    <source>
        <dbReference type="EMBL" id="MFM9329115.1"/>
    </source>
</evidence>
<gene>
    <name evidence="1" type="ORF">ACI1P1_12535</name>
</gene>
<organism evidence="1 2">
    <name type="scientific">Paenibacillus mesotrionivorans</name>
    <dbReference type="NCBI Taxonomy" id="3160968"/>
    <lineage>
        <taxon>Bacteria</taxon>
        <taxon>Bacillati</taxon>
        <taxon>Bacillota</taxon>
        <taxon>Bacilli</taxon>
        <taxon>Bacillales</taxon>
        <taxon>Paenibacillaceae</taxon>
        <taxon>Paenibacillus</taxon>
    </lineage>
</organism>
<name>A0ACC7NXA0_9BACL</name>
<comment type="caution">
    <text evidence="1">The sequence shown here is derived from an EMBL/GenBank/DDBJ whole genome shotgun (WGS) entry which is preliminary data.</text>
</comment>
<keyword evidence="2" id="KW-1185">Reference proteome</keyword>
<reference evidence="1" key="1">
    <citation type="submission" date="2024-12" db="EMBL/GenBank/DDBJ databases">
        <authorList>
            <person name="Wu N."/>
        </authorList>
    </citation>
    <scope>NUCLEOTIDE SEQUENCE</scope>
    <source>
        <strain evidence="1">P15</strain>
    </source>
</reference>
<keyword evidence="1" id="KW-0238">DNA-binding</keyword>
<dbReference type="EMBL" id="JBJURJ010000007">
    <property type="protein sequence ID" value="MFM9329115.1"/>
    <property type="molecule type" value="Genomic_DNA"/>
</dbReference>